<dbReference type="EMBL" id="BMID01000001">
    <property type="protein sequence ID" value="GGA07344.1"/>
    <property type="molecule type" value="Genomic_DNA"/>
</dbReference>
<organism evidence="3 4">
    <name type="scientific">Blastomonas marina</name>
    <dbReference type="NCBI Taxonomy" id="1867408"/>
    <lineage>
        <taxon>Bacteria</taxon>
        <taxon>Pseudomonadati</taxon>
        <taxon>Pseudomonadota</taxon>
        <taxon>Alphaproteobacteria</taxon>
        <taxon>Sphingomonadales</taxon>
        <taxon>Sphingomonadaceae</taxon>
        <taxon>Blastomonas</taxon>
    </lineage>
</organism>
<accession>A0ABQ1FDU1</accession>
<gene>
    <name evidence="3" type="ORF">GCM10010923_16740</name>
</gene>
<keyword evidence="4" id="KW-1185">Reference proteome</keyword>
<evidence type="ECO:0000256" key="2">
    <source>
        <dbReference type="SAM" id="Phobius"/>
    </source>
</evidence>
<keyword evidence="2" id="KW-1133">Transmembrane helix</keyword>
<evidence type="ECO:0000313" key="3">
    <source>
        <dbReference type="EMBL" id="GGA07344.1"/>
    </source>
</evidence>
<keyword evidence="2" id="KW-0812">Transmembrane</keyword>
<comment type="caution">
    <text evidence="3">The sequence shown here is derived from an EMBL/GenBank/DDBJ whole genome shotgun (WGS) entry which is preliminary data.</text>
</comment>
<proteinExistence type="predicted"/>
<name>A0ABQ1FDU1_9SPHN</name>
<evidence type="ECO:0000313" key="4">
    <source>
        <dbReference type="Proteomes" id="UP000603317"/>
    </source>
</evidence>
<reference evidence="4" key="1">
    <citation type="journal article" date="2019" name="Int. J. Syst. Evol. Microbiol.">
        <title>The Global Catalogue of Microorganisms (GCM) 10K type strain sequencing project: providing services to taxonomists for standard genome sequencing and annotation.</title>
        <authorList>
            <consortium name="The Broad Institute Genomics Platform"/>
            <consortium name="The Broad Institute Genome Sequencing Center for Infectious Disease"/>
            <person name="Wu L."/>
            <person name="Ma J."/>
        </authorList>
    </citation>
    <scope>NUCLEOTIDE SEQUENCE [LARGE SCALE GENOMIC DNA]</scope>
    <source>
        <strain evidence="4">CGMCC 1.15297</strain>
    </source>
</reference>
<feature type="coiled-coil region" evidence="1">
    <location>
        <begin position="55"/>
        <end position="89"/>
    </location>
</feature>
<feature type="transmembrane region" description="Helical" evidence="2">
    <location>
        <begin position="6"/>
        <end position="29"/>
    </location>
</feature>
<dbReference type="RefSeq" id="WP_188642265.1">
    <property type="nucleotide sequence ID" value="NZ_BMID01000001.1"/>
</dbReference>
<keyword evidence="1" id="KW-0175">Coiled coil</keyword>
<protein>
    <submittedName>
        <fullName evidence="3">Uncharacterized protein</fullName>
    </submittedName>
</protein>
<dbReference type="Proteomes" id="UP000603317">
    <property type="component" value="Unassembled WGS sequence"/>
</dbReference>
<sequence>MEFVDLLPYLGWIIGGAFALGAGGIVASIHNTRLKVKHGYPLEGMWGQSLKPGMTSDAQQRVTLLTQENAELRAEIGSLKDRLGNVERIVTEEGYHLTREIDRLRGDGSNGVVSLDDGRKERA</sequence>
<keyword evidence="2" id="KW-0472">Membrane</keyword>
<evidence type="ECO:0000256" key="1">
    <source>
        <dbReference type="SAM" id="Coils"/>
    </source>
</evidence>